<proteinExistence type="predicted"/>
<protein>
    <submittedName>
        <fullName evidence="1">Uncharacterized protein</fullName>
    </submittedName>
</protein>
<feature type="non-terminal residue" evidence="1">
    <location>
        <position position="1"/>
    </location>
</feature>
<gene>
    <name evidence="1" type="ORF">S01H4_40402</name>
</gene>
<reference evidence="1" key="1">
    <citation type="journal article" date="2014" name="Front. Microbiol.">
        <title>High frequency of phylogenetically diverse reductive dehalogenase-homologous genes in deep subseafloor sedimentary metagenomes.</title>
        <authorList>
            <person name="Kawai M."/>
            <person name="Futagami T."/>
            <person name="Toyoda A."/>
            <person name="Takaki Y."/>
            <person name="Nishi S."/>
            <person name="Hori S."/>
            <person name="Arai W."/>
            <person name="Tsubouchi T."/>
            <person name="Morono Y."/>
            <person name="Uchiyama I."/>
            <person name="Ito T."/>
            <person name="Fujiyama A."/>
            <person name="Inagaki F."/>
            <person name="Takami H."/>
        </authorList>
    </citation>
    <scope>NUCLEOTIDE SEQUENCE</scope>
    <source>
        <strain evidence="1">Expedition CK06-06</strain>
    </source>
</reference>
<organism evidence="1">
    <name type="scientific">marine sediment metagenome</name>
    <dbReference type="NCBI Taxonomy" id="412755"/>
    <lineage>
        <taxon>unclassified sequences</taxon>
        <taxon>metagenomes</taxon>
        <taxon>ecological metagenomes</taxon>
    </lineage>
</organism>
<dbReference type="EMBL" id="BART01021994">
    <property type="protein sequence ID" value="GAH05102.1"/>
    <property type="molecule type" value="Genomic_DNA"/>
</dbReference>
<comment type="caution">
    <text evidence="1">The sequence shown here is derived from an EMBL/GenBank/DDBJ whole genome shotgun (WGS) entry which is preliminary data.</text>
</comment>
<name>X1CC33_9ZZZZ</name>
<dbReference type="AlphaFoldDB" id="X1CC33"/>
<accession>X1CC33</accession>
<sequence>KSVQISIKSADFRTKRAGVLKWVFENIRKRSKTFKK</sequence>
<evidence type="ECO:0000313" key="1">
    <source>
        <dbReference type="EMBL" id="GAH05102.1"/>
    </source>
</evidence>